<dbReference type="AlphaFoldDB" id="A0A953M0D6"/>
<proteinExistence type="predicted"/>
<evidence type="ECO:0000313" key="3">
    <source>
        <dbReference type="Proteomes" id="UP000705867"/>
    </source>
</evidence>
<feature type="domain" description="Glycosyltransferase 2-like" evidence="1">
    <location>
        <begin position="14"/>
        <end position="134"/>
    </location>
</feature>
<dbReference type="Pfam" id="PF00535">
    <property type="entry name" value="Glycos_transf_2"/>
    <property type="match status" value="1"/>
</dbReference>
<protein>
    <submittedName>
        <fullName evidence="2">Glycosyltransferase family 2 protein</fullName>
    </submittedName>
</protein>
<dbReference type="InterPro" id="IPR050834">
    <property type="entry name" value="Glycosyltransf_2"/>
</dbReference>
<gene>
    <name evidence="2" type="ORF">K8I29_10945</name>
</gene>
<organism evidence="2 3">
    <name type="scientific">Candidatus Nitrobium versatile</name>
    <dbReference type="NCBI Taxonomy" id="2884831"/>
    <lineage>
        <taxon>Bacteria</taxon>
        <taxon>Pseudomonadati</taxon>
        <taxon>Nitrospirota</taxon>
        <taxon>Nitrospiria</taxon>
        <taxon>Nitrospirales</taxon>
        <taxon>Nitrospiraceae</taxon>
        <taxon>Candidatus Nitrobium</taxon>
    </lineage>
</organism>
<dbReference type="SUPFAM" id="SSF53448">
    <property type="entry name" value="Nucleotide-diphospho-sugar transferases"/>
    <property type="match status" value="1"/>
</dbReference>
<dbReference type="PANTHER" id="PTHR43685">
    <property type="entry name" value="GLYCOSYLTRANSFERASE"/>
    <property type="match status" value="1"/>
</dbReference>
<dbReference type="Proteomes" id="UP000705867">
    <property type="component" value="Unassembled WGS sequence"/>
</dbReference>
<sequence>MNVPQERGTDPLVSVIVPAYNCARYITDAIESVLEQTYRNTEIVVVNDGSTDNLKEVLLPYRERGQIRYLYQNNSGPSTARNKGMEVSRGEYLSFLDADDLFHPEHIESVVAFMRDYPRVDFVFTNYEVFGEGKVSCRSGVDRWKKFRSIPHYTLRHGQWLFVESITKYIIRYGGFAATSCVSLRRGALEGIELFREGFFYGEDDDFFCRVNYRRKAGYIDRVLVRKREHGESLIHNRRNALRNTLHFIRLAELQREYYRDDPEIQEILDRKIPHLIFDYCWHLIDRKKFSDAQRMLVASLRQYRRAYPLYKLLAKNYVSRLYRRLAL</sequence>
<reference evidence="2" key="1">
    <citation type="journal article" date="2021" name="bioRxiv">
        <title>Unraveling nitrogen, sulfur and carbon metabolic pathways and microbial community transcriptional responses to substrate deprivation and toxicity stresses in a bioreactor mimicking anoxic brackish coastal sediment conditions.</title>
        <authorList>
            <person name="Martins P.D."/>
            <person name="Echeveste M.J."/>
            <person name="Arshad A."/>
            <person name="Kurth J."/>
            <person name="Ouboter H."/>
            <person name="Jetten M.S.M."/>
            <person name="Welte C.U."/>
        </authorList>
    </citation>
    <scope>NUCLEOTIDE SEQUENCE</scope>
    <source>
        <strain evidence="2">MAG_39</strain>
    </source>
</reference>
<dbReference type="PANTHER" id="PTHR43685:SF11">
    <property type="entry name" value="GLYCOSYLTRANSFERASE TAGX-RELATED"/>
    <property type="match status" value="1"/>
</dbReference>
<evidence type="ECO:0000313" key="2">
    <source>
        <dbReference type="EMBL" id="MBZ0156709.1"/>
    </source>
</evidence>
<accession>A0A953M0D6</accession>
<name>A0A953M0D6_9BACT</name>
<evidence type="ECO:0000259" key="1">
    <source>
        <dbReference type="Pfam" id="PF00535"/>
    </source>
</evidence>
<reference evidence="2" key="2">
    <citation type="submission" date="2021-08" db="EMBL/GenBank/DDBJ databases">
        <authorList>
            <person name="Dalcin Martins P."/>
        </authorList>
    </citation>
    <scope>NUCLEOTIDE SEQUENCE</scope>
    <source>
        <strain evidence="2">MAG_39</strain>
    </source>
</reference>
<dbReference type="InterPro" id="IPR001173">
    <property type="entry name" value="Glyco_trans_2-like"/>
</dbReference>
<dbReference type="CDD" id="cd00761">
    <property type="entry name" value="Glyco_tranf_GTA_type"/>
    <property type="match status" value="1"/>
</dbReference>
<dbReference type="Gene3D" id="3.90.550.10">
    <property type="entry name" value="Spore Coat Polysaccharide Biosynthesis Protein SpsA, Chain A"/>
    <property type="match status" value="1"/>
</dbReference>
<dbReference type="InterPro" id="IPR029044">
    <property type="entry name" value="Nucleotide-diphossugar_trans"/>
</dbReference>
<comment type="caution">
    <text evidence="2">The sequence shown here is derived from an EMBL/GenBank/DDBJ whole genome shotgun (WGS) entry which is preliminary data.</text>
</comment>
<dbReference type="EMBL" id="JAIOIV010000084">
    <property type="protein sequence ID" value="MBZ0156709.1"/>
    <property type="molecule type" value="Genomic_DNA"/>
</dbReference>